<dbReference type="AlphaFoldDB" id="A0A931BRA6"/>
<keyword evidence="7" id="KW-1185">Reference proteome</keyword>
<gene>
    <name evidence="6" type="ORF">I2H38_19060</name>
</gene>
<evidence type="ECO:0000256" key="1">
    <source>
        <dbReference type="ARBA" id="ARBA00001947"/>
    </source>
</evidence>
<protein>
    <submittedName>
        <fullName evidence="6">Succinylglutamate desuccinylase/aspartoacylase family protein</fullName>
    </submittedName>
</protein>
<proteinExistence type="predicted"/>
<comment type="caution">
    <text evidence="6">The sequence shown here is derived from an EMBL/GenBank/DDBJ whole genome shotgun (WGS) entry which is preliminary data.</text>
</comment>
<dbReference type="InterPro" id="IPR043795">
    <property type="entry name" value="N-alpha-Ac-DABA-like"/>
</dbReference>
<dbReference type="Gene3D" id="3.40.630.10">
    <property type="entry name" value="Zn peptidases"/>
    <property type="match status" value="1"/>
</dbReference>
<organism evidence="6 7">
    <name type="scientific">Microvirga alba</name>
    <dbReference type="NCBI Taxonomy" id="2791025"/>
    <lineage>
        <taxon>Bacteria</taxon>
        <taxon>Pseudomonadati</taxon>
        <taxon>Pseudomonadota</taxon>
        <taxon>Alphaproteobacteria</taxon>
        <taxon>Hyphomicrobiales</taxon>
        <taxon>Methylobacteriaceae</taxon>
        <taxon>Microvirga</taxon>
    </lineage>
</organism>
<evidence type="ECO:0000256" key="3">
    <source>
        <dbReference type="ARBA" id="ARBA00022801"/>
    </source>
</evidence>
<dbReference type="PANTHER" id="PTHR37326">
    <property type="entry name" value="BLL3975 PROTEIN"/>
    <property type="match status" value="1"/>
</dbReference>
<dbReference type="SUPFAM" id="SSF53187">
    <property type="entry name" value="Zn-dependent exopeptidases"/>
    <property type="match status" value="1"/>
</dbReference>
<keyword evidence="4" id="KW-0862">Zinc</keyword>
<dbReference type="GO" id="GO:0016811">
    <property type="term" value="F:hydrolase activity, acting on carbon-nitrogen (but not peptide) bonds, in linear amides"/>
    <property type="evidence" value="ECO:0007669"/>
    <property type="project" value="InterPro"/>
</dbReference>
<dbReference type="GO" id="GO:0046872">
    <property type="term" value="F:metal ion binding"/>
    <property type="evidence" value="ECO:0007669"/>
    <property type="project" value="UniProtKB-KW"/>
</dbReference>
<dbReference type="InterPro" id="IPR053138">
    <property type="entry name" value="N-alpha-Ac-DABA_deacetylase"/>
</dbReference>
<evidence type="ECO:0000313" key="6">
    <source>
        <dbReference type="EMBL" id="MBF9235466.1"/>
    </source>
</evidence>
<dbReference type="InterPro" id="IPR055438">
    <property type="entry name" value="AstE_AspA_cat"/>
</dbReference>
<comment type="cofactor">
    <cofactor evidence="1">
        <name>Zn(2+)</name>
        <dbReference type="ChEBI" id="CHEBI:29105"/>
    </cofactor>
</comment>
<dbReference type="CDD" id="cd06252">
    <property type="entry name" value="M14_ASTE_ASPA-like"/>
    <property type="match status" value="1"/>
</dbReference>
<dbReference type="PANTHER" id="PTHR37326:SF1">
    <property type="entry name" value="BLL3975 PROTEIN"/>
    <property type="match status" value="1"/>
</dbReference>
<evidence type="ECO:0000256" key="4">
    <source>
        <dbReference type="ARBA" id="ARBA00022833"/>
    </source>
</evidence>
<dbReference type="GO" id="GO:0016788">
    <property type="term" value="F:hydrolase activity, acting on ester bonds"/>
    <property type="evidence" value="ECO:0007669"/>
    <property type="project" value="InterPro"/>
</dbReference>
<dbReference type="EMBL" id="JADQDO010000014">
    <property type="protein sequence ID" value="MBF9235466.1"/>
    <property type="molecule type" value="Genomic_DNA"/>
</dbReference>
<dbReference type="PIRSF" id="PIRSF039012">
    <property type="entry name" value="ASP"/>
    <property type="match status" value="1"/>
</dbReference>
<name>A0A931BRA6_9HYPH</name>
<dbReference type="Proteomes" id="UP000599312">
    <property type="component" value="Unassembled WGS sequence"/>
</dbReference>
<accession>A0A931BRA6</accession>
<dbReference type="RefSeq" id="WP_196273461.1">
    <property type="nucleotide sequence ID" value="NZ_JADQDO010000014.1"/>
</dbReference>
<keyword evidence="2" id="KW-0479">Metal-binding</keyword>
<keyword evidence="3" id="KW-0378">Hydrolase</keyword>
<evidence type="ECO:0000259" key="5">
    <source>
        <dbReference type="Pfam" id="PF24827"/>
    </source>
</evidence>
<sequence>MTTQPGPARLDIPLDRPGRTVGALRLPWSHDRSAYGQIVVPVIVVKNGDGPTALLTAGIHGDEYEGQIVLGSLARTLRPEAIRGRVIILPCAHPAASLAGRRTSPFDGGNLARLFPGDAHGGPTSQLAEGISRLLLAETDFLVDFHSGGSTLDYLPCAFGRLPSEAALADRVLDLMIAFGAPVTAVVRRPEARGTLVAEALERGVVAMATELAGGGGVTRETVALAEQGLSRVLAHMGILPANGPPPQTRLLSIEAEHFVRSPGRGLFEPMFTLGQNVNAGDAAARLSNPERPGSPAEEIAFTAGGTVICRRVPAMVEPGDVLVHLGQDVDRATLLSR</sequence>
<dbReference type="Pfam" id="PF24827">
    <property type="entry name" value="AstE_AspA_cat"/>
    <property type="match status" value="1"/>
</dbReference>
<evidence type="ECO:0000256" key="2">
    <source>
        <dbReference type="ARBA" id="ARBA00022723"/>
    </source>
</evidence>
<evidence type="ECO:0000313" key="7">
    <source>
        <dbReference type="Proteomes" id="UP000599312"/>
    </source>
</evidence>
<reference evidence="6" key="1">
    <citation type="submission" date="2020-11" db="EMBL/GenBank/DDBJ databases">
        <authorList>
            <person name="Kim M.K."/>
        </authorList>
    </citation>
    <scope>NUCLEOTIDE SEQUENCE</scope>
    <source>
        <strain evidence="6">BT350</strain>
    </source>
</reference>
<feature type="domain" description="Succinylglutamate desuccinylase/Aspartoacylase catalytic" evidence="5">
    <location>
        <begin position="49"/>
        <end position="236"/>
    </location>
</feature>